<dbReference type="Pfam" id="PF02342">
    <property type="entry name" value="TerD"/>
    <property type="match status" value="1"/>
</dbReference>
<dbReference type="InterPro" id="IPR003325">
    <property type="entry name" value="TerD"/>
</dbReference>
<comment type="similarity">
    <text evidence="1">Belongs to the CAPAB/TerDEXZ family.</text>
</comment>
<dbReference type="RefSeq" id="WP_185297965.1">
    <property type="nucleotide sequence ID" value="NZ_CP045702.1"/>
</dbReference>
<dbReference type="KEGG" id="sfiy:F0344_07115"/>
<evidence type="ECO:0000256" key="1">
    <source>
        <dbReference type="ARBA" id="ARBA00008775"/>
    </source>
</evidence>
<keyword evidence="4" id="KW-1185">Reference proteome</keyword>
<evidence type="ECO:0000313" key="3">
    <source>
        <dbReference type="EMBL" id="QNE74408.1"/>
    </source>
</evidence>
<accession>A0A7G7BGE3</accession>
<reference evidence="4" key="1">
    <citation type="submission" date="2019-10" db="EMBL/GenBank/DDBJ databases">
        <title>Antimicrobial potential of Antarctic Bacteria.</title>
        <authorList>
            <person name="Benaud N."/>
            <person name="Edwards R.J."/>
            <person name="Ferrari B.C."/>
        </authorList>
    </citation>
    <scope>NUCLEOTIDE SEQUENCE [LARGE SCALE GENOMIC DNA]</scope>
    <source>
        <strain evidence="4">NBSH44</strain>
    </source>
</reference>
<protein>
    <submittedName>
        <fullName evidence="3">TerD-family protein</fullName>
    </submittedName>
</protein>
<dbReference type="AlphaFoldDB" id="A0A7G7BGE3"/>
<dbReference type="PANTHER" id="PTHR32097:SF4">
    <property type="entry name" value="GENERAL STRESS PROTEIN 16U"/>
    <property type="match status" value="1"/>
</dbReference>
<name>A0A7G7BGE3_9ACTN</name>
<dbReference type="PANTHER" id="PTHR32097">
    <property type="entry name" value="CAMP-BINDING PROTEIN 1-RELATED"/>
    <property type="match status" value="1"/>
</dbReference>
<dbReference type="Proteomes" id="UP000515307">
    <property type="component" value="Chromosome"/>
</dbReference>
<proteinExistence type="inferred from homology"/>
<feature type="domain" description="TerD" evidence="2">
    <location>
        <begin position="5"/>
        <end position="163"/>
    </location>
</feature>
<dbReference type="EMBL" id="CP045702">
    <property type="protein sequence ID" value="QNE74408.1"/>
    <property type="molecule type" value="Genomic_DNA"/>
</dbReference>
<dbReference type="Gene3D" id="2.60.60.30">
    <property type="entry name" value="sav2460 like domains"/>
    <property type="match status" value="1"/>
</dbReference>
<dbReference type="CDD" id="cd06974">
    <property type="entry name" value="TerD_like"/>
    <property type="match status" value="1"/>
</dbReference>
<gene>
    <name evidence="3" type="ORF">F0344_07115</name>
</gene>
<evidence type="ECO:0000313" key="4">
    <source>
        <dbReference type="Proteomes" id="UP000515307"/>
    </source>
</evidence>
<evidence type="ECO:0000259" key="2">
    <source>
        <dbReference type="Pfam" id="PF02342"/>
    </source>
</evidence>
<organism evidence="3 4">
    <name type="scientific">Streptomyces finlayi</name>
    <dbReference type="NCBI Taxonomy" id="67296"/>
    <lineage>
        <taxon>Bacteria</taxon>
        <taxon>Bacillati</taxon>
        <taxon>Actinomycetota</taxon>
        <taxon>Actinomycetes</taxon>
        <taxon>Kitasatosporales</taxon>
        <taxon>Streptomycetaceae</taxon>
        <taxon>Streptomyces</taxon>
    </lineage>
</organism>
<sequence>MSTPNKDIDKVEVRLKWDPSTTGEPAHDLDIIAGPYTTDDPYGSPAYLVHFDSRSPDGTITLNRDSRTGQGLGFDEIMTIELDRMAETYARVIVGIAIQQRDGRKTFGDIQRTGVQILEGYTSLSESDFSEVSGATAAVVAVFARDSSGAWTFHSEVRGFDGDPDEFAAAMGSRTPGD</sequence>
<dbReference type="InterPro" id="IPR051324">
    <property type="entry name" value="Stress/Tellurium_Resist"/>
</dbReference>